<evidence type="ECO:0000313" key="1">
    <source>
        <dbReference type="EMBL" id="KYO52107.1"/>
    </source>
</evidence>
<accession>A0A161R311</accession>
<name>A0A161R311_9PROT</name>
<dbReference type="CDD" id="cd10451">
    <property type="entry name" value="GIY-YIG_LuxR_like"/>
    <property type="match status" value="1"/>
</dbReference>
<dbReference type="EMBL" id="LPZR01000163">
    <property type="protein sequence ID" value="KYO52107.1"/>
    <property type="molecule type" value="Genomic_DNA"/>
</dbReference>
<dbReference type="GeneID" id="97240694"/>
<dbReference type="Gene3D" id="3.40.1440.10">
    <property type="entry name" value="GIY-YIG endonuclease"/>
    <property type="match status" value="1"/>
</dbReference>
<dbReference type="AlphaFoldDB" id="A0A161R311"/>
<comment type="caution">
    <text evidence="1">The sequence shown here is derived from an EMBL/GenBank/DDBJ whole genome shotgun (WGS) entry which is preliminary data.</text>
</comment>
<dbReference type="InterPro" id="IPR035901">
    <property type="entry name" value="GIY-YIG_endonuc_sf"/>
</dbReference>
<dbReference type="Proteomes" id="UP000075787">
    <property type="component" value="Unassembled WGS sequence"/>
</dbReference>
<gene>
    <name evidence="1" type="ORF">AUP44_06410</name>
</gene>
<protein>
    <recommendedName>
        <fullName evidence="3">GIY-YIG nuclease family protein</fullName>
    </recommendedName>
</protein>
<evidence type="ECO:0008006" key="3">
    <source>
        <dbReference type="Google" id="ProtNLM"/>
    </source>
</evidence>
<reference evidence="1 2" key="1">
    <citation type="submission" date="2015-12" db="EMBL/GenBank/DDBJ databases">
        <title>Genome sequence of Tistrella mobilis MCCC 1A02139.</title>
        <authorList>
            <person name="Lu L."/>
            <person name="Lai Q."/>
            <person name="Shao Z."/>
            <person name="Qian P."/>
        </authorList>
    </citation>
    <scope>NUCLEOTIDE SEQUENCE [LARGE SCALE GENOMIC DNA]</scope>
    <source>
        <strain evidence="1 2">MCCC 1A02139</strain>
    </source>
</reference>
<sequence>MNRQDRKAAISAWKERRSAAGIYALRSATTGAVWVGSAPDVRTIRNRILFTLRHGSHRARDLQAAWAGDGEAGLGFEVLEVMDPGEETPAPYVVTDWLKARAAHWRAVLKAAPL</sequence>
<proteinExistence type="predicted"/>
<evidence type="ECO:0000313" key="2">
    <source>
        <dbReference type="Proteomes" id="UP000075787"/>
    </source>
</evidence>
<organism evidence="1 2">
    <name type="scientific">Tistrella mobilis</name>
    <dbReference type="NCBI Taxonomy" id="171437"/>
    <lineage>
        <taxon>Bacteria</taxon>
        <taxon>Pseudomonadati</taxon>
        <taxon>Pseudomonadota</taxon>
        <taxon>Alphaproteobacteria</taxon>
        <taxon>Geminicoccales</taxon>
        <taxon>Geminicoccaceae</taxon>
        <taxon>Tistrella</taxon>
    </lineage>
</organism>
<dbReference type="RefSeq" id="WP_062764844.1">
    <property type="nucleotide sequence ID" value="NZ_CP121045.1"/>
</dbReference>
<dbReference type="OrthoDB" id="7270972at2"/>